<keyword evidence="3" id="KW-1185">Reference proteome</keyword>
<dbReference type="SUPFAM" id="SSF55729">
    <property type="entry name" value="Acyl-CoA N-acyltransferases (Nat)"/>
    <property type="match status" value="1"/>
</dbReference>
<name>A0ABU5YPM3_9MYCO</name>
<accession>A0ABU5YPM3</accession>
<keyword evidence="2" id="KW-0808">Transferase</keyword>
<dbReference type="EC" id="2.3.1.-" evidence="2"/>
<proteinExistence type="predicted"/>
<dbReference type="PANTHER" id="PTHR31435">
    <property type="entry name" value="PROTEIN NATD1"/>
    <property type="match status" value="1"/>
</dbReference>
<dbReference type="Proteomes" id="UP001299046">
    <property type="component" value="Unassembled WGS sequence"/>
</dbReference>
<feature type="domain" description="N-acetyltransferase" evidence="1">
    <location>
        <begin position="5"/>
        <end position="91"/>
    </location>
</feature>
<dbReference type="Gene3D" id="3.40.630.30">
    <property type="match status" value="1"/>
</dbReference>
<keyword evidence="2" id="KW-0012">Acyltransferase</keyword>
<sequence length="91" mass="9801">MSEPIVTHDNGQYQISVDGEQAGFADYIENGDQRNFNHTVIDKAFGGRGLAGTLIAAALTDTRAAGKRVVPTCSFVEGYITKHPEFADLVD</sequence>
<dbReference type="EMBL" id="JAYJJT010000032">
    <property type="protein sequence ID" value="MEB3052022.1"/>
    <property type="molecule type" value="Genomic_DNA"/>
</dbReference>
<protein>
    <submittedName>
        <fullName evidence="2">GNAT family N-acetyltransferase</fullName>
        <ecNumber evidence="2">2.3.1.-</ecNumber>
    </submittedName>
</protein>
<evidence type="ECO:0000313" key="2">
    <source>
        <dbReference type="EMBL" id="MEB3052022.1"/>
    </source>
</evidence>
<evidence type="ECO:0000259" key="1">
    <source>
        <dbReference type="PROSITE" id="PS51729"/>
    </source>
</evidence>
<comment type="caution">
    <text evidence="2">The sequence shown here is derived from an EMBL/GenBank/DDBJ whole genome shotgun (WGS) entry which is preliminary data.</text>
</comment>
<dbReference type="RefSeq" id="WP_224862169.1">
    <property type="nucleotide sequence ID" value="NZ_JAYJJS010000017.1"/>
</dbReference>
<reference evidence="2 3" key="1">
    <citation type="submission" date="2023-12" db="EMBL/GenBank/DDBJ databases">
        <title>Description of new species of Mycobacterium terrae complex isolated from sewage at the Sao Paulo Zoological Park Foundation in Brazil.</title>
        <authorList>
            <person name="Romagnoli C.L."/>
            <person name="Conceicao E.C."/>
            <person name="Machado E."/>
            <person name="Barreto L.B.P.F."/>
            <person name="Sharma A."/>
            <person name="Silva N.M."/>
            <person name="Marques L.E."/>
            <person name="Juliana M.A."/>
            <person name="Lourenco M.C.S."/>
            <person name="Digiampietri L.A."/>
            <person name="Suffys P.N."/>
            <person name="Viana-Niero C."/>
        </authorList>
    </citation>
    <scope>NUCLEOTIDE SEQUENCE [LARGE SCALE GENOMIC DNA]</scope>
    <source>
        <strain evidence="2 3">MYC123</strain>
    </source>
</reference>
<dbReference type="GO" id="GO:0016746">
    <property type="term" value="F:acyltransferase activity"/>
    <property type="evidence" value="ECO:0007669"/>
    <property type="project" value="UniProtKB-KW"/>
</dbReference>
<dbReference type="Pfam" id="PF14542">
    <property type="entry name" value="Acetyltransf_CG"/>
    <property type="match status" value="1"/>
</dbReference>
<dbReference type="InterPro" id="IPR031165">
    <property type="entry name" value="GNAT_YJDJ"/>
</dbReference>
<organism evidence="2 3">
    <name type="scientific">[Mycobacterium] zoologicum</name>
    <dbReference type="NCBI Taxonomy" id="2872311"/>
    <lineage>
        <taxon>Bacteria</taxon>
        <taxon>Bacillati</taxon>
        <taxon>Actinomycetota</taxon>
        <taxon>Actinomycetes</taxon>
        <taxon>Mycobacteriales</taxon>
        <taxon>Mycobacteriaceae</taxon>
        <taxon>Mycolicibacter</taxon>
    </lineage>
</organism>
<dbReference type="PANTHER" id="PTHR31435:SF10">
    <property type="entry name" value="BSR4717 PROTEIN"/>
    <property type="match status" value="1"/>
</dbReference>
<gene>
    <name evidence="2" type="ORF">KV112_20135</name>
</gene>
<dbReference type="PROSITE" id="PS51729">
    <property type="entry name" value="GNAT_YJDJ"/>
    <property type="match status" value="1"/>
</dbReference>
<evidence type="ECO:0000313" key="3">
    <source>
        <dbReference type="Proteomes" id="UP001299046"/>
    </source>
</evidence>
<dbReference type="InterPro" id="IPR016181">
    <property type="entry name" value="Acyl_CoA_acyltransferase"/>
</dbReference>
<dbReference type="InterPro" id="IPR045057">
    <property type="entry name" value="Gcn5-rel_NAT"/>
</dbReference>